<keyword evidence="2" id="KW-0732">Signal</keyword>
<keyword evidence="1" id="KW-0560">Oxidoreductase</keyword>
<feature type="signal peptide" evidence="2">
    <location>
        <begin position="1"/>
        <end position="25"/>
    </location>
</feature>
<evidence type="ECO:0000256" key="1">
    <source>
        <dbReference type="ARBA" id="ARBA00022559"/>
    </source>
</evidence>
<proteinExistence type="predicted"/>
<dbReference type="InterPro" id="IPR010255">
    <property type="entry name" value="Haem_peroxidase_sf"/>
</dbReference>
<dbReference type="InterPro" id="IPR037120">
    <property type="entry name" value="Haem_peroxidase_sf_animal"/>
</dbReference>
<feature type="chain" id="PRO_5002200825" evidence="2">
    <location>
        <begin position="26"/>
        <end position="241"/>
    </location>
</feature>
<sequence length="241" mass="27486">MWKFRWKFFSAAMWVFLVIPGFGDGFGRYTEKQRYDGWYNNLAHPDWGSVESRLIRKVPAAYSDGVYMMAGQSRASPRKLSDLFMRGADGIASVKNKTALFAFFGQLVTAEIVMASESGCPLELHRIDVERCDGMFDRDCQGNKYIPFLRADYDRKTGHSPNSPREQLNKVTSWIDGSFVYSSSEAWANAMRSFVNGSFLIEPIKQLPIRNTMRAPLFNDAVPSVMRTMLSPERLFRTSIP</sequence>
<dbReference type="Gene3D" id="1.10.640.10">
    <property type="entry name" value="Haem peroxidase domain superfamily, animal type"/>
    <property type="match status" value="1"/>
</dbReference>
<reference evidence="3" key="1">
    <citation type="submission" date="2015-01" db="EMBL/GenBank/DDBJ databases">
        <title>Transcriptome Assembly of Fopius arisanus.</title>
        <authorList>
            <person name="Geib S."/>
        </authorList>
    </citation>
    <scope>NUCLEOTIDE SEQUENCE</scope>
</reference>
<dbReference type="InterPro" id="IPR019791">
    <property type="entry name" value="Haem_peroxidase_animal"/>
</dbReference>
<organism evidence="3">
    <name type="scientific">Fopius arisanus</name>
    <dbReference type="NCBI Taxonomy" id="64838"/>
    <lineage>
        <taxon>Eukaryota</taxon>
        <taxon>Metazoa</taxon>
        <taxon>Ecdysozoa</taxon>
        <taxon>Arthropoda</taxon>
        <taxon>Hexapoda</taxon>
        <taxon>Insecta</taxon>
        <taxon>Pterygota</taxon>
        <taxon>Neoptera</taxon>
        <taxon>Endopterygota</taxon>
        <taxon>Hymenoptera</taxon>
        <taxon>Apocrita</taxon>
        <taxon>Ichneumonoidea</taxon>
        <taxon>Braconidae</taxon>
        <taxon>Opiinae</taxon>
        <taxon>Fopius</taxon>
    </lineage>
</organism>
<accession>A0A0C9PWI3</accession>
<dbReference type="Pfam" id="PF03098">
    <property type="entry name" value="An_peroxidase"/>
    <property type="match status" value="1"/>
</dbReference>
<dbReference type="GO" id="GO:0006979">
    <property type="term" value="P:response to oxidative stress"/>
    <property type="evidence" value="ECO:0007669"/>
    <property type="project" value="InterPro"/>
</dbReference>
<dbReference type="EMBL" id="GBYB01005853">
    <property type="protein sequence ID" value="JAG75620.1"/>
    <property type="molecule type" value="Transcribed_RNA"/>
</dbReference>
<dbReference type="GO" id="GO:0020037">
    <property type="term" value="F:heme binding"/>
    <property type="evidence" value="ECO:0007669"/>
    <property type="project" value="InterPro"/>
</dbReference>
<dbReference type="GO" id="GO:0004601">
    <property type="term" value="F:peroxidase activity"/>
    <property type="evidence" value="ECO:0007669"/>
    <property type="project" value="UniProtKB-KW"/>
</dbReference>
<dbReference type="PANTHER" id="PTHR11475">
    <property type="entry name" value="OXIDASE/PEROXIDASE"/>
    <property type="match status" value="1"/>
</dbReference>
<dbReference type="AlphaFoldDB" id="A0A0C9PWI3"/>
<keyword evidence="1" id="KW-0575">Peroxidase</keyword>
<evidence type="ECO:0000313" key="3">
    <source>
        <dbReference type="EMBL" id="JAG75620.1"/>
    </source>
</evidence>
<name>A0A0C9PWI3_9HYME</name>
<dbReference type="PROSITE" id="PS50292">
    <property type="entry name" value="PEROXIDASE_3"/>
    <property type="match status" value="1"/>
</dbReference>
<dbReference type="PANTHER" id="PTHR11475:SF144">
    <property type="entry name" value="NAD(P)H OXIDASE (H2O2-FORMING)"/>
    <property type="match status" value="1"/>
</dbReference>
<evidence type="ECO:0000256" key="2">
    <source>
        <dbReference type="SAM" id="SignalP"/>
    </source>
</evidence>
<gene>
    <name evidence="3" type="primary">Duox_1</name>
    <name evidence="3" type="ORF">g.58393</name>
</gene>
<dbReference type="SUPFAM" id="SSF48113">
    <property type="entry name" value="Heme-dependent peroxidases"/>
    <property type="match status" value="1"/>
</dbReference>
<protein>
    <submittedName>
        <fullName evidence="3">Duox_1 protein</fullName>
    </submittedName>
</protein>